<name>A0A0G3EB95_9BACT</name>
<evidence type="ECO:0000313" key="4">
    <source>
        <dbReference type="Proteomes" id="UP000035268"/>
    </source>
</evidence>
<dbReference type="Gene3D" id="1.10.4030.10">
    <property type="entry name" value="Porin chaperone SurA, peptide-binding domain"/>
    <property type="match status" value="1"/>
</dbReference>
<sequence>MKITVNGETVGDEVFQREVQQVRQQNPDEQDEAVRERAKQNIVEWTLIRQQAREEVESVPAKEIDAEFDKLVERHGGRDQFFQRFNLTGSDESRVKSDLEQNLKVQKFLEQLSADVAQPDEDQIRSYYEEHKDRFTAPPEVHAAHIVCQPDRANPEKTFNEMLDVRRQLREGADFASMADTHSSCEDAGGDLGYFARGKMVPEFETVVFSMEAGEISPIFQTQFGWHIATVHDRKAPRQMEFDEVRDRITESLLHDRKNDAIGEWVDARKGEADIRVEEDEKPED</sequence>
<dbReference type="EC" id="5.2.1.8" evidence="3"/>
<dbReference type="OrthoDB" id="9791746at2"/>
<keyword evidence="1 3" id="KW-0413">Isomerase</keyword>
<dbReference type="InterPro" id="IPR050245">
    <property type="entry name" value="PrsA_foldase"/>
</dbReference>
<dbReference type="Proteomes" id="UP000035268">
    <property type="component" value="Chromosome"/>
</dbReference>
<dbReference type="KEGG" id="vbl:L21SP4_00282"/>
<dbReference type="InterPro" id="IPR027304">
    <property type="entry name" value="Trigger_fact/SurA_dom_sf"/>
</dbReference>
<keyword evidence="4" id="KW-1185">Reference proteome</keyword>
<organism evidence="3 4">
    <name type="scientific">Kiritimatiella glycovorans</name>
    <dbReference type="NCBI Taxonomy" id="1307763"/>
    <lineage>
        <taxon>Bacteria</taxon>
        <taxon>Pseudomonadati</taxon>
        <taxon>Kiritimatiellota</taxon>
        <taxon>Kiritimatiellia</taxon>
        <taxon>Kiritimatiellales</taxon>
        <taxon>Kiritimatiellaceae</taxon>
        <taxon>Kiritimatiella</taxon>
    </lineage>
</organism>
<gene>
    <name evidence="3" type="primary">prsA1</name>
    <name evidence="3" type="ORF">L21SP4_00282</name>
</gene>
<keyword evidence="1" id="KW-0697">Rotamase</keyword>
<dbReference type="SUPFAM" id="SSF54534">
    <property type="entry name" value="FKBP-like"/>
    <property type="match status" value="1"/>
</dbReference>
<dbReference type="Gene3D" id="3.10.50.40">
    <property type="match status" value="1"/>
</dbReference>
<feature type="domain" description="PpiC" evidence="2">
    <location>
        <begin position="138"/>
        <end position="233"/>
    </location>
</feature>
<dbReference type="PANTHER" id="PTHR47245:SF2">
    <property type="entry name" value="PEPTIDYL-PROLYL CIS-TRANS ISOMERASE HP_0175-RELATED"/>
    <property type="match status" value="1"/>
</dbReference>
<dbReference type="Pfam" id="PF00639">
    <property type="entry name" value="Rotamase"/>
    <property type="match status" value="1"/>
</dbReference>
<dbReference type="InterPro" id="IPR000297">
    <property type="entry name" value="PPIase_PpiC"/>
</dbReference>
<evidence type="ECO:0000313" key="3">
    <source>
        <dbReference type="EMBL" id="AKJ63563.1"/>
    </source>
</evidence>
<evidence type="ECO:0000256" key="1">
    <source>
        <dbReference type="PROSITE-ProRule" id="PRU00278"/>
    </source>
</evidence>
<protein>
    <submittedName>
        <fullName evidence="3">Foldase protein PrsA 1</fullName>
        <ecNumber evidence="3">5.2.1.8</ecNumber>
    </submittedName>
</protein>
<dbReference type="InterPro" id="IPR046357">
    <property type="entry name" value="PPIase_dom_sf"/>
</dbReference>
<dbReference type="SUPFAM" id="SSF109998">
    <property type="entry name" value="Triger factor/SurA peptide-binding domain-like"/>
    <property type="match status" value="1"/>
</dbReference>
<evidence type="ECO:0000259" key="2">
    <source>
        <dbReference type="PROSITE" id="PS50198"/>
    </source>
</evidence>
<reference evidence="4" key="1">
    <citation type="submission" date="2015-02" db="EMBL/GenBank/DDBJ databases">
        <title>Description and complete genome sequence of the first cultured representative of the subdivision 5 of the Verrucomicrobia phylum.</title>
        <authorList>
            <person name="Spring S."/>
            <person name="Bunk B."/>
            <person name="Sproer C."/>
            <person name="Klenk H.-P."/>
        </authorList>
    </citation>
    <scope>NUCLEOTIDE SEQUENCE [LARGE SCALE GENOMIC DNA]</scope>
    <source>
        <strain evidence="4">L21-Fru-AB</strain>
    </source>
</reference>
<proteinExistence type="predicted"/>
<accession>A0A0G3EB95</accession>
<dbReference type="PROSITE" id="PS50198">
    <property type="entry name" value="PPIC_PPIASE_2"/>
    <property type="match status" value="1"/>
</dbReference>
<dbReference type="AlphaFoldDB" id="A0A0G3EB95"/>
<reference evidence="3 4" key="2">
    <citation type="journal article" date="2016" name="ISME J.">
        <title>Characterization of the first cultured representative of Verrucomicrobia subdivision 5 indicates the proposal of a novel phylum.</title>
        <authorList>
            <person name="Spring S."/>
            <person name="Bunk B."/>
            <person name="Sproer C."/>
            <person name="Schumann P."/>
            <person name="Rohde M."/>
            <person name="Tindall B.J."/>
            <person name="Klenk H.P."/>
        </authorList>
    </citation>
    <scope>NUCLEOTIDE SEQUENCE [LARGE SCALE GENOMIC DNA]</scope>
    <source>
        <strain evidence="3 4">L21-Fru-AB</strain>
    </source>
</reference>
<dbReference type="GO" id="GO:0003755">
    <property type="term" value="F:peptidyl-prolyl cis-trans isomerase activity"/>
    <property type="evidence" value="ECO:0007669"/>
    <property type="project" value="UniProtKB-KW"/>
</dbReference>
<dbReference type="RefSeq" id="WP_052880984.1">
    <property type="nucleotide sequence ID" value="NZ_CP010904.1"/>
</dbReference>
<dbReference type="STRING" id="1307763.L21SP4_00282"/>
<dbReference type="EMBL" id="CP010904">
    <property type="protein sequence ID" value="AKJ63563.1"/>
    <property type="molecule type" value="Genomic_DNA"/>
</dbReference>
<dbReference type="PANTHER" id="PTHR47245">
    <property type="entry name" value="PEPTIDYLPROLYL ISOMERASE"/>
    <property type="match status" value="1"/>
</dbReference>